<feature type="region of interest" description="Disordered" evidence="2">
    <location>
        <begin position="170"/>
        <end position="203"/>
    </location>
</feature>
<keyword evidence="1" id="KW-0863">Zinc-finger</keyword>
<feature type="domain" description="C2H2-type" evidence="3">
    <location>
        <begin position="482"/>
        <end position="510"/>
    </location>
</feature>
<feature type="domain" description="C2H2-type" evidence="3">
    <location>
        <begin position="95"/>
        <end position="123"/>
    </location>
</feature>
<organism evidence="4 5">
    <name type="scientific">Pristionchus entomophagus</name>
    <dbReference type="NCBI Taxonomy" id="358040"/>
    <lineage>
        <taxon>Eukaryota</taxon>
        <taxon>Metazoa</taxon>
        <taxon>Ecdysozoa</taxon>
        <taxon>Nematoda</taxon>
        <taxon>Chromadorea</taxon>
        <taxon>Rhabditida</taxon>
        <taxon>Rhabditina</taxon>
        <taxon>Diplogasteromorpha</taxon>
        <taxon>Diplogasteroidea</taxon>
        <taxon>Neodiplogasteridae</taxon>
        <taxon>Pristionchus</taxon>
    </lineage>
</organism>
<feature type="non-terminal residue" evidence="4">
    <location>
        <position position="1"/>
    </location>
</feature>
<dbReference type="InterPro" id="IPR013087">
    <property type="entry name" value="Znf_C2H2_type"/>
</dbReference>
<protein>
    <recommendedName>
        <fullName evidence="3">C2H2-type domain-containing protein</fullName>
    </recommendedName>
</protein>
<dbReference type="Proteomes" id="UP001432027">
    <property type="component" value="Unassembled WGS sequence"/>
</dbReference>
<dbReference type="EMBL" id="BTSX01000005">
    <property type="protein sequence ID" value="GMT01038.1"/>
    <property type="molecule type" value="Genomic_DNA"/>
</dbReference>
<dbReference type="Gene3D" id="3.30.160.60">
    <property type="entry name" value="Classic Zinc Finger"/>
    <property type="match status" value="3"/>
</dbReference>
<dbReference type="Pfam" id="PF00096">
    <property type="entry name" value="zf-C2H2"/>
    <property type="match status" value="2"/>
</dbReference>
<dbReference type="PANTHER" id="PTHR33936">
    <property type="entry name" value="PROTEIN CBG17840"/>
    <property type="match status" value="1"/>
</dbReference>
<accession>A0AAV5U342</accession>
<feature type="region of interest" description="Disordered" evidence="2">
    <location>
        <begin position="439"/>
        <end position="459"/>
    </location>
</feature>
<dbReference type="InterPro" id="IPR036236">
    <property type="entry name" value="Znf_C2H2_sf"/>
</dbReference>
<comment type="caution">
    <text evidence="4">The sequence shown here is derived from an EMBL/GenBank/DDBJ whole genome shotgun (WGS) entry which is preliminary data.</text>
</comment>
<keyword evidence="1" id="KW-0479">Metal-binding</keyword>
<evidence type="ECO:0000313" key="5">
    <source>
        <dbReference type="Proteomes" id="UP001432027"/>
    </source>
</evidence>
<proteinExistence type="predicted"/>
<gene>
    <name evidence="4" type="ORF">PENTCL1PPCAC_23212</name>
</gene>
<feature type="compositionally biased region" description="Basic and acidic residues" evidence="2">
    <location>
        <begin position="686"/>
        <end position="695"/>
    </location>
</feature>
<evidence type="ECO:0000256" key="2">
    <source>
        <dbReference type="SAM" id="MobiDB-lite"/>
    </source>
</evidence>
<dbReference type="PROSITE" id="PS50157">
    <property type="entry name" value="ZINC_FINGER_C2H2_2"/>
    <property type="match status" value="5"/>
</dbReference>
<dbReference type="InterPro" id="IPR052797">
    <property type="entry name" value="RegFact_GeneExpr_CellDeath"/>
</dbReference>
<dbReference type="AlphaFoldDB" id="A0AAV5U342"/>
<feature type="region of interest" description="Disordered" evidence="2">
    <location>
        <begin position="686"/>
        <end position="718"/>
    </location>
</feature>
<evidence type="ECO:0000259" key="3">
    <source>
        <dbReference type="PROSITE" id="PS50157"/>
    </source>
</evidence>
<evidence type="ECO:0000313" key="4">
    <source>
        <dbReference type="EMBL" id="GMT01038.1"/>
    </source>
</evidence>
<dbReference type="SUPFAM" id="SSF57667">
    <property type="entry name" value="beta-beta-alpha zinc fingers"/>
    <property type="match status" value="2"/>
</dbReference>
<dbReference type="PROSITE" id="PS00028">
    <property type="entry name" value="ZINC_FINGER_C2H2_1"/>
    <property type="match status" value="6"/>
</dbReference>
<reference evidence="4" key="1">
    <citation type="submission" date="2023-10" db="EMBL/GenBank/DDBJ databases">
        <title>Genome assembly of Pristionchus species.</title>
        <authorList>
            <person name="Yoshida K."/>
            <person name="Sommer R.J."/>
        </authorList>
    </citation>
    <scope>NUCLEOTIDE SEQUENCE</scope>
    <source>
        <strain evidence="4">RS0144</strain>
    </source>
</reference>
<evidence type="ECO:0000256" key="1">
    <source>
        <dbReference type="PROSITE-ProRule" id="PRU00042"/>
    </source>
</evidence>
<feature type="domain" description="C2H2-type" evidence="3">
    <location>
        <begin position="519"/>
        <end position="547"/>
    </location>
</feature>
<feature type="domain" description="C2H2-type" evidence="3">
    <location>
        <begin position="212"/>
        <end position="235"/>
    </location>
</feature>
<feature type="domain" description="C2H2-type" evidence="3">
    <location>
        <begin position="21"/>
        <end position="49"/>
    </location>
</feature>
<dbReference type="PANTHER" id="PTHR33936:SF24">
    <property type="entry name" value="C2H2-TYPE DOMAIN-CONTAINING PROTEIN"/>
    <property type="match status" value="1"/>
</dbReference>
<name>A0AAV5U342_9BILA</name>
<sequence length="821" mass="93067">EDLTEASTSSQHRRSGIPCEKQCTLCARSFVSTSSANRHLRTIHGIDTSLGNAGYIIDAIPSSGETETNPSSSLPSLAANREITEKSDTRNPPQRSCDVCHKSFSTGSTLNRHLRNVHGVDTSARTDGTSPLPSSSLLDSSLSSLILSVLPHPLEITVDSKEGIGLMGKVKEEEEGEEREREDTFPIHNGTENGDDGASEDASRDYDDCMEIRCDLCGKVFSQPSTLNRHLREIHKIATVRKEQPMKPAACSVCGEILRSQSLALRHRREAHGSATKISRLGTQCAIQGCHWTGHTHRDLVTHAQSSHSSSSSLFQWQARSFETTDHFDRWLEEIRQQGVEWYSRSSKTVDGVKQEYRYCYLEIAGRGRRETEEKRRIHCTSYIKLLLHDDSSVTAEFCLDHLGHEGRHCQNEKEGEEGIEEEEMVDQNGIDQIEDDSQENSLDLDDIPGPSRNSQSPFDSVSLLVSDAIDSELSPSSSRSRRCHSCKKEFSCGSTLYRHLREVHKEEHPKSLALAIKTPCAVCGEIFPSGAQMRVHRSSSHPGSLGHRMNCPIEGCQWNGSTHRDLIKHARSFHSFPHSPFLWQNRVFSCQDEFNEWLEELKKRGAHFYIRRSEKRRSLKVENRCCYFEENRTRGVSTPSRQRKKFSRKSVRSCTCYLTLTIHEDGTIDTGYCLDHLGHTVDLEERPFRQREGRNEEEEENEEEGEENEERGGGIEEEPIDIKQDLDEIFSIGCSSIAHEDSFQSITVQDLHRFQESLARLSAGAARLRYSNEMDRLVTYLDDAFIATGLLNERREGVKRRMEERIVTNGKRVKREETDD</sequence>
<dbReference type="SMART" id="SM00355">
    <property type="entry name" value="ZnF_C2H2"/>
    <property type="match status" value="8"/>
</dbReference>
<dbReference type="GO" id="GO:0008270">
    <property type="term" value="F:zinc ion binding"/>
    <property type="evidence" value="ECO:0007669"/>
    <property type="project" value="UniProtKB-KW"/>
</dbReference>
<keyword evidence="5" id="KW-1185">Reference proteome</keyword>
<keyword evidence="1" id="KW-0862">Zinc</keyword>
<feature type="compositionally biased region" description="Acidic residues" evidence="2">
    <location>
        <begin position="696"/>
        <end position="710"/>
    </location>
</feature>